<dbReference type="AlphaFoldDB" id="A0A285B976"/>
<evidence type="ECO:0000313" key="2">
    <source>
        <dbReference type="Proteomes" id="UP000220639"/>
    </source>
</evidence>
<evidence type="ECO:0000313" key="1">
    <source>
        <dbReference type="EMBL" id="SNU37398.1"/>
    </source>
</evidence>
<dbReference type="EMBL" id="FZTC01000029">
    <property type="protein sequence ID" value="SNU37398.1"/>
    <property type="molecule type" value="Genomic_DNA"/>
</dbReference>
<reference evidence="2" key="1">
    <citation type="submission" date="2017-08" db="EMBL/GenBank/DDBJ databases">
        <authorList>
            <person name="Brisse S."/>
        </authorList>
    </citation>
    <scope>NUCLEOTIDE SEQUENCE [LARGE SCALE GENOMIC DNA]</scope>
    <source>
        <strain evidence="2">06D021</strain>
    </source>
</reference>
<organism evidence="1 2">
    <name type="scientific">Klebsiella grimontii</name>
    <dbReference type="NCBI Taxonomy" id="2058152"/>
    <lineage>
        <taxon>Bacteria</taxon>
        <taxon>Pseudomonadati</taxon>
        <taxon>Pseudomonadota</taxon>
        <taxon>Gammaproteobacteria</taxon>
        <taxon>Enterobacterales</taxon>
        <taxon>Enterobacteriaceae</taxon>
        <taxon>Klebsiella/Raoultella group</taxon>
        <taxon>Klebsiella</taxon>
    </lineage>
</organism>
<gene>
    <name evidence="1" type="ORF">KOSB73_350095</name>
</gene>
<accession>A0A285B976</accession>
<protein>
    <submittedName>
        <fullName evidence="1">Uncharacterized protein</fullName>
    </submittedName>
</protein>
<name>A0A285B976_9ENTR</name>
<dbReference type="Proteomes" id="UP000220639">
    <property type="component" value="Unassembled WGS sequence"/>
</dbReference>
<sequence>MTPAFRFGNEKKVYTARRKRLRRRGRLIHSPNDSFITNRILDQLIDEVMYQEAFREKSIFER</sequence>
<proteinExistence type="predicted"/>